<keyword evidence="5" id="KW-1133">Transmembrane helix</keyword>
<dbReference type="EMBL" id="MCFH01000037">
    <property type="protein sequence ID" value="ORX45943.1"/>
    <property type="molecule type" value="Genomic_DNA"/>
</dbReference>
<keyword evidence="5" id="KW-0472">Membrane</keyword>
<feature type="compositionally biased region" description="Acidic residues" evidence="4">
    <location>
        <begin position="275"/>
        <end position="332"/>
    </location>
</feature>
<reference evidence="7 8" key="1">
    <citation type="submission" date="2016-08" db="EMBL/GenBank/DDBJ databases">
        <title>Genomes of anaerobic fungi encode conserved fungal cellulosomes for biomass hydrolysis.</title>
        <authorList>
            <consortium name="DOE Joint Genome Institute"/>
            <person name="Haitjema C.H."/>
            <person name="Gilmore S.P."/>
            <person name="Henske J.K."/>
            <person name="Solomon K.V."/>
            <person name="De Groot R."/>
            <person name="Kuo A."/>
            <person name="Mondo S.J."/>
            <person name="Salamov A.A."/>
            <person name="Labutti K."/>
            <person name="Zhao Z."/>
            <person name="Chiniquy J."/>
            <person name="Barry K."/>
            <person name="Brewer H.M."/>
            <person name="Purvine S.O."/>
            <person name="Wright A.T."/>
            <person name="Boxma B."/>
            <person name="Van Alen T."/>
            <person name="Hackstein J.H."/>
            <person name="Baker S.E."/>
            <person name="Grigoriev I.V."/>
            <person name="O'Malley M.A."/>
        </authorList>
    </citation>
    <scope>NUCLEOTIDE SEQUENCE [LARGE SCALE GENOMIC DNA]</scope>
    <source>
        <strain evidence="8">finn</strain>
    </source>
</reference>
<evidence type="ECO:0000313" key="7">
    <source>
        <dbReference type="EMBL" id="ORX45943.1"/>
    </source>
</evidence>
<evidence type="ECO:0000256" key="4">
    <source>
        <dbReference type="SAM" id="MobiDB-lite"/>
    </source>
</evidence>
<proteinExistence type="inferred from homology"/>
<evidence type="ECO:0000259" key="6">
    <source>
        <dbReference type="PROSITE" id="PS51366"/>
    </source>
</evidence>
<evidence type="ECO:0000256" key="1">
    <source>
        <dbReference type="ARBA" id="ARBA00004604"/>
    </source>
</evidence>
<comment type="similarity">
    <text evidence="2">Belongs to the CWC22 family.</text>
</comment>
<feature type="compositionally biased region" description="Basic residues" evidence="4">
    <location>
        <begin position="7"/>
        <end position="16"/>
    </location>
</feature>
<dbReference type="InterPro" id="IPR016024">
    <property type="entry name" value="ARM-type_fold"/>
</dbReference>
<keyword evidence="5" id="KW-0812">Transmembrane</keyword>
<evidence type="ECO:0000256" key="3">
    <source>
        <dbReference type="ARBA" id="ARBA00023242"/>
    </source>
</evidence>
<comment type="caution">
    <text evidence="7">The sequence shown here is derived from an EMBL/GenBank/DDBJ whole genome shotgun (WGS) entry which is preliminary data.</text>
</comment>
<evidence type="ECO:0000256" key="5">
    <source>
        <dbReference type="SAM" id="Phobius"/>
    </source>
</evidence>
<feature type="region of interest" description="Disordered" evidence="4">
    <location>
        <begin position="272"/>
        <end position="402"/>
    </location>
</feature>
<dbReference type="PANTHER" id="PTHR18034">
    <property type="entry name" value="CELL CYCLE CONTROL PROTEIN CWF22-RELATED"/>
    <property type="match status" value="1"/>
</dbReference>
<comment type="subcellular location">
    <subcellularLocation>
        <location evidence="1">Nucleus</location>
        <location evidence="1">Nucleolus</location>
    </subcellularLocation>
</comment>
<evidence type="ECO:0000313" key="8">
    <source>
        <dbReference type="Proteomes" id="UP000193719"/>
    </source>
</evidence>
<dbReference type="InterPro" id="IPR003891">
    <property type="entry name" value="Initiation_fac_eIF4g_MI"/>
</dbReference>
<feature type="compositionally biased region" description="Basic and acidic residues" evidence="4">
    <location>
        <begin position="89"/>
        <end position="136"/>
    </location>
</feature>
<dbReference type="AlphaFoldDB" id="A0A1Y1V2Q5"/>
<evidence type="ECO:0000256" key="2">
    <source>
        <dbReference type="ARBA" id="ARBA00006856"/>
    </source>
</evidence>
<accession>A0A1Y1V2Q5</accession>
<feature type="region of interest" description="Disordered" evidence="4">
    <location>
        <begin position="68"/>
        <end position="136"/>
    </location>
</feature>
<dbReference type="SMART" id="SM00543">
    <property type="entry name" value="MIF4G"/>
    <property type="match status" value="1"/>
</dbReference>
<reference evidence="7 8" key="2">
    <citation type="submission" date="2016-08" db="EMBL/GenBank/DDBJ databases">
        <title>Pervasive Adenine N6-methylation of Active Genes in Fungi.</title>
        <authorList>
            <consortium name="DOE Joint Genome Institute"/>
            <person name="Mondo S.J."/>
            <person name="Dannebaum R.O."/>
            <person name="Kuo R.C."/>
            <person name="Labutti K."/>
            <person name="Haridas S."/>
            <person name="Kuo A."/>
            <person name="Salamov A."/>
            <person name="Ahrendt S.R."/>
            <person name="Lipzen A."/>
            <person name="Sullivan W."/>
            <person name="Andreopoulos W.B."/>
            <person name="Clum A."/>
            <person name="Lindquist E."/>
            <person name="Daum C."/>
            <person name="Ramamoorthy G.K."/>
            <person name="Gryganskyi A."/>
            <person name="Culley D."/>
            <person name="Magnuson J.K."/>
            <person name="James T.Y."/>
            <person name="O'Malley M.A."/>
            <person name="Stajich J.E."/>
            <person name="Spatafora J.W."/>
            <person name="Visel A."/>
            <person name="Grigoriev I.V."/>
        </authorList>
    </citation>
    <scope>NUCLEOTIDE SEQUENCE [LARGE SCALE GENOMIC DNA]</scope>
    <source>
        <strain evidence="8">finn</strain>
    </source>
</reference>
<feature type="transmembrane region" description="Helical" evidence="5">
    <location>
        <begin position="468"/>
        <end position="491"/>
    </location>
</feature>
<name>A0A1Y1V2Q5_9FUNG</name>
<keyword evidence="3" id="KW-0539">Nucleus</keyword>
<dbReference type="Gene3D" id="1.25.40.180">
    <property type="match status" value="1"/>
</dbReference>
<dbReference type="Proteomes" id="UP000193719">
    <property type="component" value="Unassembled WGS sequence"/>
</dbReference>
<dbReference type="PROSITE" id="PS51366">
    <property type="entry name" value="MI"/>
    <property type="match status" value="1"/>
</dbReference>
<dbReference type="SUPFAM" id="SSF48371">
    <property type="entry name" value="ARM repeat"/>
    <property type="match status" value="1"/>
</dbReference>
<protein>
    <recommendedName>
        <fullName evidence="6">MI domain-containing protein</fullName>
    </recommendedName>
</protein>
<dbReference type="PANTHER" id="PTHR18034:SF4">
    <property type="entry name" value="NUCLEOLAR MIF4G DOMAIN-CONTAINING PROTEIN 1"/>
    <property type="match status" value="1"/>
</dbReference>
<dbReference type="InterPro" id="IPR003890">
    <property type="entry name" value="MIF4G-like_typ-3"/>
</dbReference>
<gene>
    <name evidence="7" type="ORF">BCR36DRAFT_414255</name>
</gene>
<dbReference type="STRING" id="1754191.A0A1Y1V2Q5"/>
<dbReference type="OrthoDB" id="361797at2759"/>
<dbReference type="Pfam" id="PF02847">
    <property type="entry name" value="MA3"/>
    <property type="match status" value="1"/>
</dbReference>
<dbReference type="GO" id="GO:0005730">
    <property type="term" value="C:nucleolus"/>
    <property type="evidence" value="ECO:0007669"/>
    <property type="project" value="UniProtKB-SubCell"/>
</dbReference>
<feature type="compositionally biased region" description="Acidic residues" evidence="4">
    <location>
        <begin position="340"/>
        <end position="373"/>
    </location>
</feature>
<sequence length="938" mass="109696">MAVGMKNNKRQNRKRKINDTTLLSDSFKEELNSRANDDNELNERFNFRFNKKILNRKKDRKKARELKKQLQREHSLRRKQYLQGGINNDKNEKELNKNKNKKVKIDKENNKKNKSKANEKTKEELAKERESRQLKKFAETNPDLYRKLQEDQLIELDGDNTLESFDQGFKEDDRMIKHYAKKLGIKDERINEGIIPDAFKMDGLDYLIDGLNEYKSRKNNNFDYSANIDKIPEIKGVEKLVPDDDELELMNFDDNNGDIDDDIMEEMKRLGADLPSDEEEDDDGMYDLEGIGDDFKYDDEELKEEINEENEDIEEGDEWNGIDEEEDDEVSENNEKTESDLEDDEEDDEEDEEEDEEEEEEEEEEDDDEDEGEGDKKTATEVTPSATQKYIPPHLRKQQASEKSEEYIRLKRIIQGLLNRLSDNNIESIVMEIEQHYRNNSRHDVTEIIIDLILNYISEGVNMNESFILTYAAFLAAIYNIIGMEIGATFVQTTVEKFNKLYDNYLISNIDAEESEDAMAIRKKCINIITFISYIYNFQVVSCILVYDIIKQSIHNFSELDVEVLLKIVKLSGNQLRSDDPLSLKEIITMIQESPKVKDPKKLSLRTKFMIEVIVDLKNNKMKSKVMSDNSTVSEFDKLKKFIGNLIKKRKVYGNEALRVSMDDIKNIKIKGKWWLVGAAWSNDTFSEENIKKMRGENDIATQENELLGLAKKQKMNTEIRKNIFVTIMGSEDCADAYEKLLRLKLKDKQEREIIRVLTYCCGQEKVYNPYYAFIAQKLCFYSHSHKITFQFALWDFLKETINTCPLHKLLNTGKLYAHLIACKSLSMSIFKVVDFTNLSSPRLQLFLRVVILNTLLRINQEQDIREVFDPRKWQSKKKQSFELDSNISGLADGISLYSRKFLFTGLNNHIIEMDKVPELKKKCKILQEALKIRSVIF</sequence>
<dbReference type="InterPro" id="IPR050781">
    <property type="entry name" value="CWC22_splicing_factor"/>
</dbReference>
<organism evidence="7 8">
    <name type="scientific">Piromyces finnis</name>
    <dbReference type="NCBI Taxonomy" id="1754191"/>
    <lineage>
        <taxon>Eukaryota</taxon>
        <taxon>Fungi</taxon>
        <taxon>Fungi incertae sedis</taxon>
        <taxon>Chytridiomycota</taxon>
        <taxon>Chytridiomycota incertae sedis</taxon>
        <taxon>Neocallimastigomycetes</taxon>
        <taxon>Neocallimastigales</taxon>
        <taxon>Neocallimastigaceae</taxon>
        <taxon>Piromyces</taxon>
    </lineage>
</organism>
<dbReference type="SMART" id="SM00544">
    <property type="entry name" value="MA3"/>
    <property type="match status" value="1"/>
</dbReference>
<feature type="region of interest" description="Disordered" evidence="4">
    <location>
        <begin position="1"/>
        <end position="21"/>
    </location>
</feature>
<dbReference type="GO" id="GO:0003723">
    <property type="term" value="F:RNA binding"/>
    <property type="evidence" value="ECO:0007669"/>
    <property type="project" value="InterPro"/>
</dbReference>
<feature type="domain" description="MI" evidence="6">
    <location>
        <begin position="719"/>
        <end position="836"/>
    </location>
</feature>
<dbReference type="Pfam" id="PF02854">
    <property type="entry name" value="MIF4G"/>
    <property type="match status" value="1"/>
</dbReference>
<feature type="transmembrane region" description="Helical" evidence="5">
    <location>
        <begin position="525"/>
        <end position="547"/>
    </location>
</feature>
<dbReference type="GO" id="GO:0042274">
    <property type="term" value="P:ribosomal small subunit biogenesis"/>
    <property type="evidence" value="ECO:0007669"/>
    <property type="project" value="TreeGrafter"/>
</dbReference>
<keyword evidence="8" id="KW-1185">Reference proteome</keyword>